<gene>
    <name evidence="2" type="ORF">NLI96_g6146</name>
</gene>
<evidence type="ECO:0000313" key="3">
    <source>
        <dbReference type="Proteomes" id="UP001212997"/>
    </source>
</evidence>
<evidence type="ECO:0000256" key="1">
    <source>
        <dbReference type="SAM" id="MobiDB-lite"/>
    </source>
</evidence>
<dbReference type="Proteomes" id="UP001212997">
    <property type="component" value="Unassembled WGS sequence"/>
</dbReference>
<feature type="region of interest" description="Disordered" evidence="1">
    <location>
        <begin position="58"/>
        <end position="151"/>
    </location>
</feature>
<sequence>MSLLTPSESLAFNGFLSAVSSVDYGDVYEWGTLTTSLSDHLPPARGREALSRATKDLMALEAIHDNNDDSKSTNARPSTSSHQQTVWPTFGLGPAPPSRDSSSASTATTTDRSPQQQQNYTYGFALPRAHSNSVSRPVNPYNTDASSIPSH</sequence>
<dbReference type="AlphaFoldDB" id="A0AAD5V6U2"/>
<reference evidence="2" key="1">
    <citation type="submission" date="2022-07" db="EMBL/GenBank/DDBJ databases">
        <title>Genome Sequence of Physisporinus lineatus.</title>
        <authorList>
            <person name="Buettner E."/>
        </authorList>
    </citation>
    <scope>NUCLEOTIDE SEQUENCE</scope>
    <source>
        <strain evidence="2">VT162</strain>
    </source>
</reference>
<feature type="compositionally biased region" description="Polar residues" evidence="1">
    <location>
        <begin position="72"/>
        <end position="87"/>
    </location>
</feature>
<feature type="compositionally biased region" description="Basic and acidic residues" evidence="1">
    <location>
        <begin position="62"/>
        <end position="71"/>
    </location>
</feature>
<accession>A0AAD5V6U2</accession>
<feature type="compositionally biased region" description="Low complexity" evidence="1">
    <location>
        <begin position="98"/>
        <end position="114"/>
    </location>
</feature>
<name>A0AAD5V6U2_9APHY</name>
<feature type="compositionally biased region" description="Polar residues" evidence="1">
    <location>
        <begin position="130"/>
        <end position="151"/>
    </location>
</feature>
<dbReference type="EMBL" id="JANAWD010000218">
    <property type="protein sequence ID" value="KAJ3483692.1"/>
    <property type="molecule type" value="Genomic_DNA"/>
</dbReference>
<protein>
    <submittedName>
        <fullName evidence="2">Uncharacterized protein</fullName>
    </submittedName>
</protein>
<evidence type="ECO:0000313" key="2">
    <source>
        <dbReference type="EMBL" id="KAJ3483692.1"/>
    </source>
</evidence>
<proteinExistence type="predicted"/>
<organism evidence="2 3">
    <name type="scientific">Meripilus lineatus</name>
    <dbReference type="NCBI Taxonomy" id="2056292"/>
    <lineage>
        <taxon>Eukaryota</taxon>
        <taxon>Fungi</taxon>
        <taxon>Dikarya</taxon>
        <taxon>Basidiomycota</taxon>
        <taxon>Agaricomycotina</taxon>
        <taxon>Agaricomycetes</taxon>
        <taxon>Polyporales</taxon>
        <taxon>Meripilaceae</taxon>
        <taxon>Meripilus</taxon>
    </lineage>
</organism>
<keyword evidence="3" id="KW-1185">Reference proteome</keyword>
<comment type="caution">
    <text evidence="2">The sequence shown here is derived from an EMBL/GenBank/DDBJ whole genome shotgun (WGS) entry which is preliminary data.</text>
</comment>